<comment type="caution">
    <text evidence="5">The sequence shown here is derived from an EMBL/GenBank/DDBJ whole genome shotgun (WGS) entry which is preliminary data.</text>
</comment>
<dbReference type="GO" id="GO:0000287">
    <property type="term" value="F:magnesium ion binding"/>
    <property type="evidence" value="ECO:0007669"/>
    <property type="project" value="InterPro"/>
</dbReference>
<keyword evidence="6" id="KW-1185">Reference proteome</keyword>
<keyword evidence="3" id="KW-0460">Magnesium</keyword>
<feature type="domain" description="4'-phosphopantetheinyl transferase" evidence="4">
    <location>
        <begin position="5"/>
        <end position="70"/>
    </location>
</feature>
<dbReference type="AlphaFoldDB" id="A0A6G0XQ86"/>
<accession>A0A6G0XQ86</accession>
<evidence type="ECO:0000259" key="4">
    <source>
        <dbReference type="Pfam" id="PF01648"/>
    </source>
</evidence>
<gene>
    <name evidence="5" type="ORF">Ae201684_002608</name>
</gene>
<keyword evidence="2" id="KW-0479">Metal-binding</keyword>
<dbReference type="InterPro" id="IPR008278">
    <property type="entry name" value="4-PPantetheinyl_Trfase_dom"/>
</dbReference>
<dbReference type="GO" id="GO:0006633">
    <property type="term" value="P:fatty acid biosynthetic process"/>
    <property type="evidence" value="ECO:0007669"/>
    <property type="project" value="InterPro"/>
</dbReference>
<reference evidence="5 6" key="1">
    <citation type="submission" date="2019-07" db="EMBL/GenBank/DDBJ databases">
        <title>Genomics analysis of Aphanomyces spp. identifies a new class of oomycete effector associated with host adaptation.</title>
        <authorList>
            <person name="Gaulin E."/>
        </authorList>
    </citation>
    <scope>NUCLEOTIDE SEQUENCE [LARGE SCALE GENOMIC DNA]</scope>
    <source>
        <strain evidence="5 6">ATCC 201684</strain>
    </source>
</reference>
<dbReference type="InterPro" id="IPR037143">
    <property type="entry name" value="4-PPantetheinyl_Trfase_dom_sf"/>
</dbReference>
<sequence>MAIVGVGVDIVRSSRLRQAFDRHGDKFLRRYLHPKEIHQFQRLSDPQAQTQFLASRWAVKEATYKAFKSWRILFPDILLVKQTPVCPIELQDTFPPYRPVPGPVVAFDGAARHLADALDVKVTRISMKLFYSSNLDHTRLSFP</sequence>
<evidence type="ECO:0000313" key="5">
    <source>
        <dbReference type="EMBL" id="KAF0742515.1"/>
    </source>
</evidence>
<proteinExistence type="predicted"/>
<organism evidence="5 6">
    <name type="scientific">Aphanomyces euteiches</name>
    <dbReference type="NCBI Taxonomy" id="100861"/>
    <lineage>
        <taxon>Eukaryota</taxon>
        <taxon>Sar</taxon>
        <taxon>Stramenopiles</taxon>
        <taxon>Oomycota</taxon>
        <taxon>Saprolegniomycetes</taxon>
        <taxon>Saprolegniales</taxon>
        <taxon>Verrucalvaceae</taxon>
        <taxon>Aphanomyces</taxon>
    </lineage>
</organism>
<dbReference type="SUPFAM" id="SSF56214">
    <property type="entry name" value="4'-phosphopantetheinyl transferase"/>
    <property type="match status" value="1"/>
</dbReference>
<dbReference type="InterPro" id="IPR004568">
    <property type="entry name" value="Ppantetheine-prot_Trfase_dom"/>
</dbReference>
<evidence type="ECO:0000313" key="6">
    <source>
        <dbReference type="Proteomes" id="UP000481153"/>
    </source>
</evidence>
<name>A0A6G0XQ86_9STRA</name>
<keyword evidence="1" id="KW-0808">Transferase</keyword>
<dbReference type="GO" id="GO:0008897">
    <property type="term" value="F:holo-[acyl-carrier-protein] synthase activity"/>
    <property type="evidence" value="ECO:0007669"/>
    <property type="project" value="InterPro"/>
</dbReference>
<protein>
    <recommendedName>
        <fullName evidence="4">4'-phosphopantetheinyl transferase domain-containing protein</fullName>
    </recommendedName>
</protein>
<dbReference type="Gene3D" id="3.90.470.20">
    <property type="entry name" value="4'-phosphopantetheinyl transferase domain"/>
    <property type="match status" value="1"/>
</dbReference>
<dbReference type="Proteomes" id="UP000481153">
    <property type="component" value="Unassembled WGS sequence"/>
</dbReference>
<dbReference type="NCBIfam" id="TIGR00556">
    <property type="entry name" value="pantethn_trn"/>
    <property type="match status" value="1"/>
</dbReference>
<evidence type="ECO:0000256" key="3">
    <source>
        <dbReference type="ARBA" id="ARBA00022842"/>
    </source>
</evidence>
<dbReference type="EMBL" id="VJMJ01000027">
    <property type="protein sequence ID" value="KAF0742515.1"/>
    <property type="molecule type" value="Genomic_DNA"/>
</dbReference>
<dbReference type="Pfam" id="PF01648">
    <property type="entry name" value="ACPS"/>
    <property type="match status" value="1"/>
</dbReference>
<evidence type="ECO:0000256" key="1">
    <source>
        <dbReference type="ARBA" id="ARBA00022679"/>
    </source>
</evidence>
<evidence type="ECO:0000256" key="2">
    <source>
        <dbReference type="ARBA" id="ARBA00022723"/>
    </source>
</evidence>